<evidence type="ECO:0000313" key="2">
    <source>
        <dbReference type="EMBL" id="GIE12351.1"/>
    </source>
</evidence>
<feature type="region of interest" description="Disordered" evidence="1">
    <location>
        <begin position="69"/>
        <end position="114"/>
    </location>
</feature>
<dbReference type="Proteomes" id="UP000598174">
    <property type="component" value="Unassembled WGS sequence"/>
</dbReference>
<accession>A0A919J867</accession>
<evidence type="ECO:0000256" key="1">
    <source>
        <dbReference type="SAM" id="MobiDB-lite"/>
    </source>
</evidence>
<proteinExistence type="predicted"/>
<feature type="compositionally biased region" description="Basic residues" evidence="1">
    <location>
        <begin position="261"/>
        <end position="270"/>
    </location>
</feature>
<dbReference type="EMBL" id="BOMM01000038">
    <property type="protein sequence ID" value="GIE12351.1"/>
    <property type="molecule type" value="Genomic_DNA"/>
</dbReference>
<organism evidence="2 3">
    <name type="scientific">Paractinoplanes ferrugineus</name>
    <dbReference type="NCBI Taxonomy" id="113564"/>
    <lineage>
        <taxon>Bacteria</taxon>
        <taxon>Bacillati</taxon>
        <taxon>Actinomycetota</taxon>
        <taxon>Actinomycetes</taxon>
        <taxon>Micromonosporales</taxon>
        <taxon>Micromonosporaceae</taxon>
        <taxon>Paractinoplanes</taxon>
    </lineage>
</organism>
<feature type="compositionally biased region" description="Basic residues" evidence="1">
    <location>
        <begin position="77"/>
        <end position="100"/>
    </location>
</feature>
<sequence>MISGPGLSREARPRIRPAACRRHRLTAETATRLEALTLFRTGGARLFRSSMRGRNRLAAEALADFRTITLSRETRPRQRRPARRNRTSRNHAGRRGHRAGRAGTRTGPGSTATTLTRLRPRSATLVAARTVAGLPSTDAGTGRLAAARAYWAGKLPRVHRTGKLTTQVDRPGAVTGLLRSRDVAGLPRSAAPGDRAGGLAGLPLAATGDRTGDRARVAGHRTGPTGYGRGACTLPPGNHRRHDLGRRPCLTRRAGNDYRSRARPLTRRPHTGTLRG</sequence>
<gene>
    <name evidence="2" type="ORF">Afe05nite_41910</name>
</gene>
<protein>
    <submittedName>
        <fullName evidence="2">Uncharacterized protein</fullName>
    </submittedName>
</protein>
<evidence type="ECO:0000313" key="3">
    <source>
        <dbReference type="Proteomes" id="UP000598174"/>
    </source>
</evidence>
<feature type="compositionally biased region" description="Low complexity" evidence="1">
    <location>
        <begin position="101"/>
        <end position="114"/>
    </location>
</feature>
<dbReference type="AlphaFoldDB" id="A0A919J867"/>
<feature type="region of interest" description="Disordered" evidence="1">
    <location>
        <begin position="185"/>
        <end position="276"/>
    </location>
</feature>
<comment type="caution">
    <text evidence="2">The sequence shown here is derived from an EMBL/GenBank/DDBJ whole genome shotgun (WGS) entry which is preliminary data.</text>
</comment>
<reference evidence="2" key="1">
    <citation type="submission" date="2021-01" db="EMBL/GenBank/DDBJ databases">
        <title>Whole genome shotgun sequence of Actinoplanes ferrugineus NBRC 15555.</title>
        <authorList>
            <person name="Komaki H."/>
            <person name="Tamura T."/>
        </authorList>
    </citation>
    <scope>NUCLEOTIDE SEQUENCE</scope>
    <source>
        <strain evidence="2">NBRC 15555</strain>
    </source>
</reference>
<keyword evidence="3" id="KW-1185">Reference proteome</keyword>
<name>A0A919J867_9ACTN</name>